<comment type="caution">
    <text evidence="1">The sequence shown here is derived from an EMBL/GenBank/DDBJ whole genome shotgun (WGS) entry which is preliminary data.</text>
</comment>
<proteinExistence type="predicted"/>
<keyword evidence="2" id="KW-1185">Reference proteome</keyword>
<name>A0AC60P135_IXOPE</name>
<evidence type="ECO:0000313" key="2">
    <source>
        <dbReference type="Proteomes" id="UP000805193"/>
    </source>
</evidence>
<accession>A0AC60P135</accession>
<protein>
    <submittedName>
        <fullName evidence="1">Uncharacterized protein</fullName>
    </submittedName>
</protein>
<dbReference type="EMBL" id="JABSTQ010011292">
    <property type="protein sequence ID" value="KAG0413104.1"/>
    <property type="molecule type" value="Genomic_DNA"/>
</dbReference>
<sequence length="415" mass="47132">MCLFRGPPLTRCYSSPPQRKGFFGQVFENIKQEMVQSKEMKESLKKFREEAAKLEQSEALRSARQKYENIEAETAKGSQQIKEQLESLKEKIREGIEEAQKSEIGKMSREFTEELAKSAKTAAETLAKQGDQLGKSGAFQAVSSGIKAVKTEIDVSTIPGARVYRAPEKLRKRSESSSASAAEPRVVSPNEDATGIELHKDSRWYQSWQNFRENNPYVHKFFDLKTQYDESDNPLVRASRTLTDKVSDIFGGLFQKTELSEVLTEICKMDPAFDKNEFLRQCETDIIPNVLEAIVRGDLEILRDWCHDAPFNVLSTPIKQAAQLGYRFDSKVLDVTNVDLAMGKIMEQGPVLIITFQSQQIMVVRNAKGDVVEGDPDKIMRMHYAWVLCRDQNELNPRAAWKLMDLSANSAEQWL</sequence>
<dbReference type="Proteomes" id="UP000805193">
    <property type="component" value="Unassembled WGS sequence"/>
</dbReference>
<evidence type="ECO:0000313" key="1">
    <source>
        <dbReference type="EMBL" id="KAG0413104.1"/>
    </source>
</evidence>
<organism evidence="1 2">
    <name type="scientific">Ixodes persulcatus</name>
    <name type="common">Taiga tick</name>
    <dbReference type="NCBI Taxonomy" id="34615"/>
    <lineage>
        <taxon>Eukaryota</taxon>
        <taxon>Metazoa</taxon>
        <taxon>Ecdysozoa</taxon>
        <taxon>Arthropoda</taxon>
        <taxon>Chelicerata</taxon>
        <taxon>Arachnida</taxon>
        <taxon>Acari</taxon>
        <taxon>Parasitiformes</taxon>
        <taxon>Ixodida</taxon>
        <taxon>Ixodoidea</taxon>
        <taxon>Ixodidae</taxon>
        <taxon>Ixodinae</taxon>
        <taxon>Ixodes</taxon>
    </lineage>
</organism>
<gene>
    <name evidence="1" type="ORF">HPB47_009757</name>
</gene>
<reference evidence="1 2" key="1">
    <citation type="journal article" date="2020" name="Cell">
        <title>Large-Scale Comparative Analyses of Tick Genomes Elucidate Their Genetic Diversity and Vector Capacities.</title>
        <authorList>
            <consortium name="Tick Genome and Microbiome Consortium (TIGMIC)"/>
            <person name="Jia N."/>
            <person name="Wang J."/>
            <person name="Shi W."/>
            <person name="Du L."/>
            <person name="Sun Y."/>
            <person name="Zhan W."/>
            <person name="Jiang J.F."/>
            <person name="Wang Q."/>
            <person name="Zhang B."/>
            <person name="Ji P."/>
            <person name="Bell-Sakyi L."/>
            <person name="Cui X.M."/>
            <person name="Yuan T.T."/>
            <person name="Jiang B.G."/>
            <person name="Yang W.F."/>
            <person name="Lam T.T."/>
            <person name="Chang Q.C."/>
            <person name="Ding S.J."/>
            <person name="Wang X.J."/>
            <person name="Zhu J.G."/>
            <person name="Ruan X.D."/>
            <person name="Zhao L."/>
            <person name="Wei J.T."/>
            <person name="Ye R.Z."/>
            <person name="Que T.C."/>
            <person name="Du C.H."/>
            <person name="Zhou Y.H."/>
            <person name="Cheng J.X."/>
            <person name="Dai P.F."/>
            <person name="Guo W.B."/>
            <person name="Han X.H."/>
            <person name="Huang E.J."/>
            <person name="Li L.F."/>
            <person name="Wei W."/>
            <person name="Gao Y.C."/>
            <person name="Liu J.Z."/>
            <person name="Shao H.Z."/>
            <person name="Wang X."/>
            <person name="Wang C.C."/>
            <person name="Yang T.C."/>
            <person name="Huo Q.B."/>
            <person name="Li W."/>
            <person name="Chen H.Y."/>
            <person name="Chen S.E."/>
            <person name="Zhou L.G."/>
            <person name="Ni X.B."/>
            <person name="Tian J.H."/>
            <person name="Sheng Y."/>
            <person name="Liu T."/>
            <person name="Pan Y.S."/>
            <person name="Xia L.Y."/>
            <person name="Li J."/>
            <person name="Zhao F."/>
            <person name="Cao W.C."/>
        </authorList>
    </citation>
    <scope>NUCLEOTIDE SEQUENCE [LARGE SCALE GENOMIC DNA]</scope>
    <source>
        <strain evidence="1">Iper-2018</strain>
    </source>
</reference>